<sequence>MSVILLAGRKKAITQKNKKIIRKAGCASDGFTLGEETGSWRVLLNNKEVIICFSRDTMNVMVDGVCVDAMAYVTDEGYDLDLLFEVDGYRGHIYSDVEGTEMTNYLFCDDKLLGKQSMKNCSSKHKPGKGKSEGKS</sequence>
<name>A0AAN9G0V8_9CAEN</name>
<dbReference type="AlphaFoldDB" id="A0AAN9G0V8"/>
<reference evidence="1 2" key="1">
    <citation type="submission" date="2024-02" db="EMBL/GenBank/DDBJ databases">
        <title>Chromosome-scale genome assembly of the rough periwinkle Littorina saxatilis.</title>
        <authorList>
            <person name="De Jode A."/>
            <person name="Faria R."/>
            <person name="Formenti G."/>
            <person name="Sims Y."/>
            <person name="Smith T.P."/>
            <person name="Tracey A."/>
            <person name="Wood J.M.D."/>
            <person name="Zagrodzka Z.B."/>
            <person name="Johannesson K."/>
            <person name="Butlin R.K."/>
            <person name="Leder E.H."/>
        </authorList>
    </citation>
    <scope>NUCLEOTIDE SEQUENCE [LARGE SCALE GENOMIC DNA]</scope>
    <source>
        <strain evidence="1">Snail1</strain>
        <tissue evidence="1">Muscle</tissue>
    </source>
</reference>
<gene>
    <name evidence="1" type="ORF">V1264_010412</name>
</gene>
<evidence type="ECO:0000313" key="2">
    <source>
        <dbReference type="Proteomes" id="UP001374579"/>
    </source>
</evidence>
<comment type="caution">
    <text evidence="1">The sequence shown here is derived from an EMBL/GenBank/DDBJ whole genome shotgun (WGS) entry which is preliminary data.</text>
</comment>
<organism evidence="1 2">
    <name type="scientific">Littorina saxatilis</name>
    <dbReference type="NCBI Taxonomy" id="31220"/>
    <lineage>
        <taxon>Eukaryota</taxon>
        <taxon>Metazoa</taxon>
        <taxon>Spiralia</taxon>
        <taxon>Lophotrochozoa</taxon>
        <taxon>Mollusca</taxon>
        <taxon>Gastropoda</taxon>
        <taxon>Caenogastropoda</taxon>
        <taxon>Littorinimorpha</taxon>
        <taxon>Littorinoidea</taxon>
        <taxon>Littorinidae</taxon>
        <taxon>Littorina</taxon>
    </lineage>
</organism>
<protein>
    <submittedName>
        <fullName evidence="1">Uncharacterized protein</fullName>
    </submittedName>
</protein>
<keyword evidence="2" id="KW-1185">Reference proteome</keyword>
<proteinExistence type="predicted"/>
<dbReference type="Gene3D" id="2.40.128.180">
    <property type="match status" value="1"/>
</dbReference>
<dbReference type="Proteomes" id="UP001374579">
    <property type="component" value="Unassembled WGS sequence"/>
</dbReference>
<dbReference type="InterPro" id="IPR038513">
    <property type="entry name" value="FAIM1_dom_sf"/>
</dbReference>
<evidence type="ECO:0000313" key="1">
    <source>
        <dbReference type="EMBL" id="KAK7090647.1"/>
    </source>
</evidence>
<dbReference type="EMBL" id="JBAMIC010000024">
    <property type="protein sequence ID" value="KAK7090647.1"/>
    <property type="molecule type" value="Genomic_DNA"/>
</dbReference>
<accession>A0AAN9G0V8</accession>